<sequence length="289" mass="33302">MGALLRPFMKWPGNKYQILHHILQRLPAGRRLVEPFAGSCALSLNAPFDSHLICDINADLIHMYQSLVTQPDAFIEEVRALFCPENNQGETYYHFRNKFNETEDPYERAILLIYLNRHGYNGLMRFNQQGKFNVPFGRYTKPYFPEKELRAFVERLSRAQFLVLNFEDVEALVQPGDVCYMDPPYLPLSSTSNFTTYATNGFSFVQQEKLARLCERLAQKGIPVLLSNHHTTEARELYSASDMQLIQVQRFISRDGNNRNKVEEVLALFTQESVSRHGGEPGGQRDAAW</sequence>
<dbReference type="InterPro" id="IPR023095">
    <property type="entry name" value="Ade_MeTrfase_dom_2"/>
</dbReference>
<comment type="caution">
    <text evidence="8">The sequence shown here is derived from an EMBL/GenBank/DDBJ whole genome shotgun (WGS) entry which is preliminary data.</text>
</comment>
<protein>
    <recommendedName>
        <fullName evidence="2 7">Site-specific DNA-methyltransferase (adenine-specific)</fullName>
        <ecNumber evidence="2 7">2.1.1.72</ecNumber>
    </recommendedName>
</protein>
<dbReference type="SUPFAM" id="SSF53335">
    <property type="entry name" value="S-adenosyl-L-methionine-dependent methyltransferases"/>
    <property type="match status" value="1"/>
</dbReference>
<dbReference type="NCBIfam" id="TIGR00571">
    <property type="entry name" value="dam"/>
    <property type="match status" value="1"/>
</dbReference>
<dbReference type="PRINTS" id="PR00505">
    <property type="entry name" value="D12N6MTFRASE"/>
</dbReference>
<evidence type="ECO:0000256" key="2">
    <source>
        <dbReference type="ARBA" id="ARBA00011900"/>
    </source>
</evidence>
<keyword evidence="9" id="KW-1185">Reference proteome</keyword>
<dbReference type="InterPro" id="IPR002052">
    <property type="entry name" value="DNA_methylase_N6_adenine_CS"/>
</dbReference>
<reference evidence="8 9" key="1">
    <citation type="submission" date="2020-07" db="EMBL/GenBank/DDBJ databases">
        <title>Draft whole-genome sequence of Heliobacterium chlorum DSM 3682, type strain.</title>
        <authorList>
            <person name="Kyndt J.A."/>
            <person name="Meyer T.E."/>
            <person name="Imhoff J.F."/>
        </authorList>
    </citation>
    <scope>NUCLEOTIDE SEQUENCE [LARGE SCALE GENOMIC DNA]</scope>
    <source>
        <strain evidence="8 9">DSM 3682</strain>
    </source>
</reference>
<dbReference type="RefSeq" id="WP_188041682.1">
    <property type="nucleotide sequence ID" value="NZ_JACVHF010000030.1"/>
</dbReference>
<evidence type="ECO:0000256" key="4">
    <source>
        <dbReference type="ARBA" id="ARBA00022679"/>
    </source>
</evidence>
<dbReference type="InterPro" id="IPR029063">
    <property type="entry name" value="SAM-dependent_MTases_sf"/>
</dbReference>
<evidence type="ECO:0000256" key="7">
    <source>
        <dbReference type="RuleBase" id="RU361257"/>
    </source>
</evidence>
<evidence type="ECO:0000256" key="5">
    <source>
        <dbReference type="ARBA" id="ARBA00022691"/>
    </source>
</evidence>
<gene>
    <name evidence="8" type="ORF">H1S01_17520</name>
</gene>
<evidence type="ECO:0000256" key="6">
    <source>
        <dbReference type="ARBA" id="ARBA00047942"/>
    </source>
</evidence>
<dbReference type="GO" id="GO:0009007">
    <property type="term" value="F:site-specific DNA-methyltransferase (adenine-specific) activity"/>
    <property type="evidence" value="ECO:0007669"/>
    <property type="project" value="UniProtKB-EC"/>
</dbReference>
<accession>A0ABR7T989</accession>
<dbReference type="Proteomes" id="UP000617402">
    <property type="component" value="Unassembled WGS sequence"/>
</dbReference>
<dbReference type="GO" id="GO:0032259">
    <property type="term" value="P:methylation"/>
    <property type="evidence" value="ECO:0007669"/>
    <property type="project" value="UniProtKB-KW"/>
</dbReference>
<dbReference type="PANTHER" id="PTHR30481:SF3">
    <property type="entry name" value="DNA ADENINE METHYLASE"/>
    <property type="match status" value="1"/>
</dbReference>
<proteinExistence type="inferred from homology"/>
<dbReference type="InterPro" id="IPR012327">
    <property type="entry name" value="MeTrfase_D12"/>
</dbReference>
<dbReference type="PIRSF" id="PIRSF000398">
    <property type="entry name" value="M_m6A_EcoRV"/>
    <property type="match status" value="1"/>
</dbReference>
<evidence type="ECO:0000256" key="1">
    <source>
        <dbReference type="ARBA" id="ARBA00006594"/>
    </source>
</evidence>
<dbReference type="Gene3D" id="1.10.1020.10">
    <property type="entry name" value="Adenine-specific Methyltransferase, Domain 2"/>
    <property type="match status" value="1"/>
</dbReference>
<dbReference type="InterPro" id="IPR012263">
    <property type="entry name" value="M_m6A_EcoRV"/>
</dbReference>
<dbReference type="Gene3D" id="3.40.50.150">
    <property type="entry name" value="Vaccinia Virus protein VP39"/>
    <property type="match status" value="1"/>
</dbReference>
<dbReference type="PROSITE" id="PS00092">
    <property type="entry name" value="N6_MTASE"/>
    <property type="match status" value="1"/>
</dbReference>
<keyword evidence="4 7" id="KW-0808">Transferase</keyword>
<name>A0ABR7T989_HELCL</name>
<dbReference type="EMBL" id="JACVHF010000030">
    <property type="protein sequence ID" value="MBC9786261.1"/>
    <property type="molecule type" value="Genomic_DNA"/>
</dbReference>
<organism evidence="8 9">
    <name type="scientific">Heliobacterium chlorum</name>
    <dbReference type="NCBI Taxonomy" id="2698"/>
    <lineage>
        <taxon>Bacteria</taxon>
        <taxon>Bacillati</taxon>
        <taxon>Bacillota</taxon>
        <taxon>Clostridia</taxon>
        <taxon>Eubacteriales</taxon>
        <taxon>Heliobacteriaceae</taxon>
        <taxon>Heliobacterium</taxon>
    </lineage>
</organism>
<evidence type="ECO:0000256" key="3">
    <source>
        <dbReference type="ARBA" id="ARBA00022603"/>
    </source>
</evidence>
<dbReference type="PANTHER" id="PTHR30481">
    <property type="entry name" value="DNA ADENINE METHYLASE"/>
    <property type="match status" value="1"/>
</dbReference>
<evidence type="ECO:0000313" key="8">
    <source>
        <dbReference type="EMBL" id="MBC9786261.1"/>
    </source>
</evidence>
<dbReference type="EC" id="2.1.1.72" evidence="2 7"/>
<dbReference type="Pfam" id="PF02086">
    <property type="entry name" value="MethyltransfD12"/>
    <property type="match status" value="1"/>
</dbReference>
<keyword evidence="5 7" id="KW-0949">S-adenosyl-L-methionine</keyword>
<evidence type="ECO:0000313" key="9">
    <source>
        <dbReference type="Proteomes" id="UP000617402"/>
    </source>
</evidence>
<keyword evidence="3 7" id="KW-0489">Methyltransferase</keyword>
<comment type="similarity">
    <text evidence="1 7">Belongs to the N(4)/N(6)-methyltransferase family.</text>
</comment>
<comment type="catalytic activity">
    <reaction evidence="6 7">
        <text>a 2'-deoxyadenosine in DNA + S-adenosyl-L-methionine = an N(6)-methyl-2'-deoxyadenosine in DNA + S-adenosyl-L-homocysteine + H(+)</text>
        <dbReference type="Rhea" id="RHEA:15197"/>
        <dbReference type="Rhea" id="RHEA-COMP:12418"/>
        <dbReference type="Rhea" id="RHEA-COMP:12419"/>
        <dbReference type="ChEBI" id="CHEBI:15378"/>
        <dbReference type="ChEBI" id="CHEBI:57856"/>
        <dbReference type="ChEBI" id="CHEBI:59789"/>
        <dbReference type="ChEBI" id="CHEBI:90615"/>
        <dbReference type="ChEBI" id="CHEBI:90616"/>
        <dbReference type="EC" id="2.1.1.72"/>
    </reaction>
</comment>